<gene>
    <name evidence="1" type="ORF">A1359_19050</name>
</gene>
<dbReference type="OrthoDB" id="4554729at2"/>
<evidence type="ECO:0000313" key="1">
    <source>
        <dbReference type="EMBL" id="OAI21757.1"/>
    </source>
</evidence>
<name>A0A177NUM5_9GAMM</name>
<keyword evidence="2" id="KW-1185">Reference proteome</keyword>
<protein>
    <recommendedName>
        <fullName evidence="3">DUF945 domain-containing protein</fullName>
    </recommendedName>
</protein>
<dbReference type="AlphaFoldDB" id="A0A177NUM5"/>
<dbReference type="Pfam" id="PF06067">
    <property type="entry name" value="DUF932"/>
    <property type="match status" value="1"/>
</dbReference>
<organism evidence="1 2">
    <name type="scientific">Methylomonas lenta</name>
    <dbReference type="NCBI Taxonomy" id="980561"/>
    <lineage>
        <taxon>Bacteria</taxon>
        <taxon>Pseudomonadati</taxon>
        <taxon>Pseudomonadota</taxon>
        <taxon>Gammaproteobacteria</taxon>
        <taxon>Methylococcales</taxon>
        <taxon>Methylococcaceae</taxon>
        <taxon>Methylomonas</taxon>
    </lineage>
</organism>
<proteinExistence type="predicted"/>
<sequence>MLASRFSTGQLIRSPLPLSDEQLRAVVPSIYAHDAHASRSDRYAHIPTSVVLNALKKEGFQPFMAIQARVRDDTRHGFAKHMIRMRHASQIEAEDAANEIILLNSHDGSSSYQMLAGSFRFVCQNGMVCGDQYHDIRVRHCGNVVDNVIEGAYAVLDNFDRITAAKADMSSMHLSEAEQLAFAKAALPLRFSEQDAQPAEQAVLWRRRLADAGQDLWTTFNVVQENLIKGGLPRVSRQGRITRTRQINGIDGDVRLNKALWTLAEAMAALKA</sequence>
<evidence type="ECO:0000313" key="2">
    <source>
        <dbReference type="Proteomes" id="UP000078476"/>
    </source>
</evidence>
<reference evidence="1 2" key="1">
    <citation type="submission" date="2016-03" db="EMBL/GenBank/DDBJ databases">
        <authorList>
            <person name="Ploux O."/>
        </authorList>
    </citation>
    <scope>NUCLEOTIDE SEQUENCE [LARGE SCALE GENOMIC DNA]</scope>
    <source>
        <strain evidence="1 2">R-45370</strain>
    </source>
</reference>
<dbReference type="EMBL" id="LUUI01000005">
    <property type="protein sequence ID" value="OAI21757.1"/>
    <property type="molecule type" value="Genomic_DNA"/>
</dbReference>
<comment type="caution">
    <text evidence="1">The sequence shown here is derived from an EMBL/GenBank/DDBJ whole genome shotgun (WGS) entry which is preliminary data.</text>
</comment>
<accession>A0A177NUM5</accession>
<evidence type="ECO:0008006" key="3">
    <source>
        <dbReference type="Google" id="ProtNLM"/>
    </source>
</evidence>
<dbReference type="InterPro" id="IPR026325">
    <property type="entry name" value="DUF932"/>
</dbReference>
<dbReference type="STRING" id="980561.A1359_19050"/>
<dbReference type="RefSeq" id="WP_066976274.1">
    <property type="nucleotide sequence ID" value="NZ_LUUI01000005.1"/>
</dbReference>
<dbReference type="Proteomes" id="UP000078476">
    <property type="component" value="Unassembled WGS sequence"/>
</dbReference>